<evidence type="ECO:0008006" key="3">
    <source>
        <dbReference type="Google" id="ProtNLM"/>
    </source>
</evidence>
<dbReference type="AlphaFoldDB" id="A0A6B3L4X4"/>
<sequence>METYDPYTAPDPQEWLALSEPNRFELVTEYLTENEPRVEGAMIHVAIHVMVETQAALGDQTNVAYTLERLQDEGLDRHEAIHAIGLIFAELMMESGGTQFTADDYTGALDRLSASAWLEMTEERKNMDEEEM</sequence>
<organism evidence="1 2">
    <name type="scientific">Sulfuriroseicoccus oceanibius</name>
    <dbReference type="NCBI Taxonomy" id="2707525"/>
    <lineage>
        <taxon>Bacteria</taxon>
        <taxon>Pseudomonadati</taxon>
        <taxon>Verrucomicrobiota</taxon>
        <taxon>Verrucomicrobiia</taxon>
        <taxon>Verrucomicrobiales</taxon>
        <taxon>Verrucomicrobiaceae</taxon>
        <taxon>Sulfuriroseicoccus</taxon>
    </lineage>
</organism>
<dbReference type="RefSeq" id="WP_164365083.1">
    <property type="nucleotide sequence ID" value="NZ_CP066776.1"/>
</dbReference>
<keyword evidence="2" id="KW-1185">Reference proteome</keyword>
<dbReference type="KEGG" id="soa:G3M56_011230"/>
<gene>
    <name evidence="1" type="ORF">G3M56_011230</name>
</gene>
<dbReference type="EMBL" id="CP066776">
    <property type="protein sequence ID" value="QQL44452.1"/>
    <property type="molecule type" value="Genomic_DNA"/>
</dbReference>
<dbReference type="Proteomes" id="UP000475117">
    <property type="component" value="Chromosome"/>
</dbReference>
<protein>
    <recommendedName>
        <fullName evidence="3">DUF1841 family protein</fullName>
    </recommendedName>
</protein>
<evidence type="ECO:0000313" key="2">
    <source>
        <dbReference type="Proteomes" id="UP000475117"/>
    </source>
</evidence>
<accession>A0A6B3L4X4</accession>
<reference evidence="1 2" key="1">
    <citation type="submission" date="2020-12" db="EMBL/GenBank/DDBJ databases">
        <title>Sulforoseuscoccus oceanibium gen. nov., sp. nov., a representative of the phylum Verrucomicrobia with special cytoplasmic membrane, and proposal of Sulforoseuscoccusaceae fam. nov.</title>
        <authorList>
            <person name="Xi F."/>
        </authorList>
    </citation>
    <scope>NUCLEOTIDE SEQUENCE [LARGE SCALE GENOMIC DNA]</scope>
    <source>
        <strain evidence="1 2">T37</strain>
    </source>
</reference>
<name>A0A6B3L4X4_9BACT</name>
<proteinExistence type="predicted"/>
<evidence type="ECO:0000313" key="1">
    <source>
        <dbReference type="EMBL" id="QQL44452.1"/>
    </source>
</evidence>